<dbReference type="PANTHER" id="PTHR11941:SF54">
    <property type="entry name" value="ENOYL-COA HYDRATASE, MITOCHONDRIAL"/>
    <property type="match status" value="1"/>
</dbReference>
<proteinExistence type="inferred from homology"/>
<evidence type="ECO:0000313" key="3">
    <source>
        <dbReference type="Proteomes" id="UP000253987"/>
    </source>
</evidence>
<gene>
    <name evidence="2" type="ORF">DIT71_14035</name>
</gene>
<comment type="similarity">
    <text evidence="1">Belongs to the enoyl-CoA hydratase/isomerase family.</text>
</comment>
<dbReference type="SUPFAM" id="SSF52096">
    <property type="entry name" value="ClpP/crotonase"/>
    <property type="match status" value="1"/>
</dbReference>
<dbReference type="Proteomes" id="UP000253987">
    <property type="component" value="Unassembled WGS sequence"/>
</dbReference>
<accession>A0A2V3ZGR0</accession>
<dbReference type="OrthoDB" id="8640486at2"/>
<dbReference type="GO" id="GO:0006635">
    <property type="term" value="P:fatty acid beta-oxidation"/>
    <property type="evidence" value="ECO:0007669"/>
    <property type="project" value="TreeGrafter"/>
</dbReference>
<evidence type="ECO:0000313" key="2">
    <source>
        <dbReference type="EMBL" id="PXX89636.1"/>
    </source>
</evidence>
<organism evidence="2 3">
    <name type="scientific">Marinobacter vulgaris</name>
    <dbReference type="NCBI Taxonomy" id="1928331"/>
    <lineage>
        <taxon>Bacteria</taxon>
        <taxon>Pseudomonadati</taxon>
        <taxon>Pseudomonadota</taxon>
        <taxon>Gammaproteobacteria</taxon>
        <taxon>Pseudomonadales</taxon>
        <taxon>Marinobacteraceae</taxon>
        <taxon>Marinobacter</taxon>
    </lineage>
</organism>
<dbReference type="PANTHER" id="PTHR11941">
    <property type="entry name" value="ENOYL-COA HYDRATASE-RELATED"/>
    <property type="match status" value="1"/>
</dbReference>
<dbReference type="Pfam" id="PF00378">
    <property type="entry name" value="ECH_1"/>
    <property type="match status" value="1"/>
</dbReference>
<keyword evidence="3" id="KW-1185">Reference proteome</keyword>
<dbReference type="InterPro" id="IPR029045">
    <property type="entry name" value="ClpP/crotonase-like_dom_sf"/>
</dbReference>
<reference evidence="3" key="1">
    <citation type="submission" date="2018-05" db="EMBL/GenBank/DDBJ databases">
        <authorList>
            <person name="Lu D."/>
        </authorList>
    </citation>
    <scope>NUCLEOTIDE SEQUENCE [LARGE SCALE GENOMIC DNA]</scope>
    <source>
        <strain evidence="3">F01</strain>
    </source>
</reference>
<dbReference type="Gene3D" id="3.90.226.10">
    <property type="entry name" value="2-enoyl-CoA Hydratase, Chain A, domain 1"/>
    <property type="match status" value="1"/>
</dbReference>
<sequence>MPVTDLVNYQLEDGVATITISNGKANALSHEVFEALNQAFDRAEEDKAVVILTGQPGILSGGYDLKEMQKGPKEASALVTVGSRFTRRLAAFPLPVIGACSGHAIAKGAFVLLSVDYRIGIEGDFKLGLNEVAIGMTMHHAGIEIARHRLSPAHFYRAVVNAEIFTPEGAVQAGFLDEVVAPDQLIKRAHELAQQLRKLNMKAHQQTKRKAKAGYLELLDDCILKDAENLGLTG</sequence>
<dbReference type="GO" id="GO:0003824">
    <property type="term" value="F:catalytic activity"/>
    <property type="evidence" value="ECO:0007669"/>
    <property type="project" value="UniProtKB-ARBA"/>
</dbReference>
<name>A0A2V3ZGR0_9GAMM</name>
<evidence type="ECO:0000256" key="1">
    <source>
        <dbReference type="ARBA" id="ARBA00005254"/>
    </source>
</evidence>
<dbReference type="InterPro" id="IPR001753">
    <property type="entry name" value="Enoyl-CoA_hydra/iso"/>
</dbReference>
<dbReference type="NCBIfam" id="NF004858">
    <property type="entry name" value="PRK06213.1"/>
    <property type="match status" value="1"/>
</dbReference>
<dbReference type="CDD" id="cd06558">
    <property type="entry name" value="crotonase-like"/>
    <property type="match status" value="1"/>
</dbReference>
<reference evidence="2 3" key="2">
    <citation type="submission" date="2018-06" db="EMBL/GenBank/DDBJ databases">
        <title>Marinobactersediminissp. nov, a moderately halophilic bacterium isolated from marine solar saltern.</title>
        <authorList>
            <person name="Zhang Y."/>
        </authorList>
    </citation>
    <scope>NUCLEOTIDE SEQUENCE [LARGE SCALE GENOMIC DNA]</scope>
    <source>
        <strain evidence="2 3">F01</strain>
    </source>
</reference>
<protein>
    <submittedName>
        <fullName evidence="2">Crotonase/enoyl-CoA hydratase family protein</fullName>
    </submittedName>
</protein>
<comment type="caution">
    <text evidence="2">The sequence shown here is derived from an EMBL/GenBank/DDBJ whole genome shotgun (WGS) entry which is preliminary data.</text>
</comment>
<dbReference type="EMBL" id="QFWX01000006">
    <property type="protein sequence ID" value="PXX89636.1"/>
    <property type="molecule type" value="Genomic_DNA"/>
</dbReference>
<dbReference type="AlphaFoldDB" id="A0A2V3ZGR0"/>